<organism evidence="2 3">
    <name type="scientific">Rotaria socialis</name>
    <dbReference type="NCBI Taxonomy" id="392032"/>
    <lineage>
        <taxon>Eukaryota</taxon>
        <taxon>Metazoa</taxon>
        <taxon>Spiralia</taxon>
        <taxon>Gnathifera</taxon>
        <taxon>Rotifera</taxon>
        <taxon>Eurotatoria</taxon>
        <taxon>Bdelloidea</taxon>
        <taxon>Philodinida</taxon>
        <taxon>Philodinidae</taxon>
        <taxon>Rotaria</taxon>
    </lineage>
</organism>
<dbReference type="Proteomes" id="UP000663833">
    <property type="component" value="Unassembled WGS sequence"/>
</dbReference>
<dbReference type="SUPFAM" id="SSF56219">
    <property type="entry name" value="DNase I-like"/>
    <property type="match status" value="1"/>
</dbReference>
<evidence type="ECO:0000313" key="2">
    <source>
        <dbReference type="EMBL" id="CAF3387287.1"/>
    </source>
</evidence>
<name>A0A817YZR2_9BILA</name>
<proteinExistence type="predicted"/>
<dbReference type="InterPro" id="IPR036691">
    <property type="entry name" value="Endo/exonu/phosph_ase_sf"/>
</dbReference>
<sequence length="205" mass="23080">MISSVNLSIYLPARWKKIIEETTKRLFKSLQQKIKTIEQTISSVETLINDDTISSSSLSDSDEDIQIVNAKNKKQPTTTTKPKNDRVGKPGGGVLGAVKPHLECREMMNRTIHKNEIVAVQIEMQLYKSMLISSIYVPPTAKIGMNIFQDLYNINNNCIIVGDRNATLYEIGLANTDARGKQLQELLNESLIEYVDDDSTTFEKE</sequence>
<reference evidence="2" key="1">
    <citation type="submission" date="2021-02" db="EMBL/GenBank/DDBJ databases">
        <authorList>
            <person name="Nowell W R."/>
        </authorList>
    </citation>
    <scope>NUCLEOTIDE SEQUENCE</scope>
</reference>
<accession>A0A817YZR2</accession>
<dbReference type="EMBL" id="CAJNYD010002024">
    <property type="protein sequence ID" value="CAF3387287.1"/>
    <property type="molecule type" value="Genomic_DNA"/>
</dbReference>
<evidence type="ECO:0000313" key="3">
    <source>
        <dbReference type="Proteomes" id="UP000663833"/>
    </source>
</evidence>
<feature type="region of interest" description="Disordered" evidence="1">
    <location>
        <begin position="71"/>
        <end position="92"/>
    </location>
</feature>
<comment type="caution">
    <text evidence="2">The sequence shown here is derived from an EMBL/GenBank/DDBJ whole genome shotgun (WGS) entry which is preliminary data.</text>
</comment>
<protein>
    <submittedName>
        <fullName evidence="2">Uncharacterized protein</fullName>
    </submittedName>
</protein>
<evidence type="ECO:0000256" key="1">
    <source>
        <dbReference type="SAM" id="MobiDB-lite"/>
    </source>
</evidence>
<dbReference type="AlphaFoldDB" id="A0A817YZR2"/>
<gene>
    <name evidence="2" type="ORF">LUA448_LOCUS16329</name>
</gene>
<dbReference type="Gene3D" id="3.60.10.10">
    <property type="entry name" value="Endonuclease/exonuclease/phosphatase"/>
    <property type="match status" value="1"/>
</dbReference>